<keyword evidence="1" id="KW-0472">Membrane</keyword>
<keyword evidence="3" id="KW-1185">Reference proteome</keyword>
<dbReference type="Proteomes" id="UP000288216">
    <property type="component" value="Unassembled WGS sequence"/>
</dbReference>
<keyword evidence="1" id="KW-1133">Transmembrane helix</keyword>
<protein>
    <recommendedName>
        <fullName evidence="4">Small integral membrane protein 26</fullName>
    </recommendedName>
</protein>
<feature type="transmembrane region" description="Helical" evidence="1">
    <location>
        <begin position="12"/>
        <end position="31"/>
    </location>
</feature>
<dbReference type="EMBL" id="BFAA01028004">
    <property type="protein sequence ID" value="GCB81413.1"/>
    <property type="molecule type" value="Genomic_DNA"/>
</dbReference>
<evidence type="ECO:0000313" key="3">
    <source>
        <dbReference type="Proteomes" id="UP000288216"/>
    </source>
</evidence>
<organism evidence="2 3">
    <name type="scientific">Scyliorhinus torazame</name>
    <name type="common">Cloudy catshark</name>
    <name type="synonym">Catulus torazame</name>
    <dbReference type="NCBI Taxonomy" id="75743"/>
    <lineage>
        <taxon>Eukaryota</taxon>
        <taxon>Metazoa</taxon>
        <taxon>Chordata</taxon>
        <taxon>Craniata</taxon>
        <taxon>Vertebrata</taxon>
        <taxon>Chondrichthyes</taxon>
        <taxon>Elasmobranchii</taxon>
        <taxon>Galeomorphii</taxon>
        <taxon>Galeoidea</taxon>
        <taxon>Carcharhiniformes</taxon>
        <taxon>Scyliorhinidae</taxon>
        <taxon>Scyliorhinus</taxon>
    </lineage>
</organism>
<sequence length="110" mass="12318">MTLKDIARWNVRVSLVYAIGIWTMLGTYGFFHLKKKREQAGNGSSAKETTDANGQAELQDEITFVPHEQTTSESVRMNVVVKEGFVPHSSRIYKYGKSIFGVSSDSSIEK</sequence>
<dbReference type="STRING" id="75743.A0A401Q7R8"/>
<dbReference type="OMA" id="IWVMITG"/>
<dbReference type="AlphaFoldDB" id="A0A401Q7R8"/>
<evidence type="ECO:0000256" key="1">
    <source>
        <dbReference type="SAM" id="Phobius"/>
    </source>
</evidence>
<dbReference type="OrthoDB" id="9905290at2759"/>
<name>A0A401Q7R8_SCYTO</name>
<comment type="caution">
    <text evidence="2">The sequence shown here is derived from an EMBL/GenBank/DDBJ whole genome shotgun (WGS) entry which is preliminary data.</text>
</comment>
<evidence type="ECO:0000313" key="2">
    <source>
        <dbReference type="EMBL" id="GCB81413.1"/>
    </source>
</evidence>
<proteinExistence type="predicted"/>
<keyword evidence="1" id="KW-0812">Transmembrane</keyword>
<accession>A0A401Q7R8</accession>
<evidence type="ECO:0008006" key="4">
    <source>
        <dbReference type="Google" id="ProtNLM"/>
    </source>
</evidence>
<gene>
    <name evidence="2" type="ORF">scyTo_0023285</name>
</gene>
<reference evidence="2 3" key="1">
    <citation type="journal article" date="2018" name="Nat. Ecol. Evol.">
        <title>Shark genomes provide insights into elasmobranch evolution and the origin of vertebrates.</title>
        <authorList>
            <person name="Hara Y"/>
            <person name="Yamaguchi K"/>
            <person name="Onimaru K"/>
            <person name="Kadota M"/>
            <person name="Koyanagi M"/>
            <person name="Keeley SD"/>
            <person name="Tatsumi K"/>
            <person name="Tanaka K"/>
            <person name="Motone F"/>
            <person name="Kageyama Y"/>
            <person name="Nozu R"/>
            <person name="Adachi N"/>
            <person name="Nishimura O"/>
            <person name="Nakagawa R"/>
            <person name="Tanegashima C"/>
            <person name="Kiyatake I"/>
            <person name="Matsumoto R"/>
            <person name="Murakumo K"/>
            <person name="Nishida K"/>
            <person name="Terakita A"/>
            <person name="Kuratani S"/>
            <person name="Sato K"/>
            <person name="Hyodo S Kuraku.S."/>
        </authorList>
    </citation>
    <scope>NUCLEOTIDE SEQUENCE [LARGE SCALE GENOMIC DNA]</scope>
</reference>